<sequence length="401" mass="43694">MASGSGGKLLLVAIALALAIAAFLQVFVALQQKTAPQLVLGISGGNAAANARMGDLLFASIDPAEDPAMLVDQIEPYSRRSFQAQGLNVPALRQMGLLAALRNDLDRAEEIFATVRRMSKRDFLTSMYQHELAYASGNLPQAASYLDDAARTSRLARETLMPRAVAFLEDPDWRGAIAQELSQGPDWDDAFWQAALARQEMSAPTAELRTMLPGDAGLVSENVTRLVMHNAIRDGHVDEAVAVFRHVAGTEAANRQMRSNISFAKGDWPPFHWETFLGSDTLATPVDNGRALEFSILPSAQAGLLARRLIRLRPGVYTVDLQAELSARVPENMASLAVTCGYDNRVLARVDLAGSGSKTWRESFSVTEDCPMHWLRVESGSNPTQRNLGGRIDRLEVHQVG</sequence>
<dbReference type="AlphaFoldDB" id="A0A1Y6F2K9"/>
<gene>
    <name evidence="1" type="ORF">SAMN06297468_1325</name>
</gene>
<evidence type="ECO:0008006" key="3">
    <source>
        <dbReference type="Google" id="ProtNLM"/>
    </source>
</evidence>
<accession>A0A1Y6F2K9</accession>
<protein>
    <recommendedName>
        <fullName evidence="3">Tetratricopeptide repeat-containing protein</fullName>
    </recommendedName>
</protein>
<keyword evidence="2" id="KW-1185">Reference proteome</keyword>
<dbReference type="Proteomes" id="UP000194420">
    <property type="component" value="Unassembled WGS sequence"/>
</dbReference>
<dbReference type="EMBL" id="FXWG01000002">
    <property type="protein sequence ID" value="SMQ69084.1"/>
    <property type="molecule type" value="Genomic_DNA"/>
</dbReference>
<evidence type="ECO:0000313" key="2">
    <source>
        <dbReference type="Proteomes" id="UP000194420"/>
    </source>
</evidence>
<dbReference type="Gene3D" id="1.25.40.10">
    <property type="entry name" value="Tetratricopeptide repeat domain"/>
    <property type="match status" value="1"/>
</dbReference>
<proteinExistence type="predicted"/>
<evidence type="ECO:0000313" key="1">
    <source>
        <dbReference type="EMBL" id="SMQ69084.1"/>
    </source>
</evidence>
<organism evidence="1 2">
    <name type="scientific">Altererythrobacter xiamenensis</name>
    <dbReference type="NCBI Taxonomy" id="1316679"/>
    <lineage>
        <taxon>Bacteria</taxon>
        <taxon>Pseudomonadati</taxon>
        <taxon>Pseudomonadota</taxon>
        <taxon>Alphaproteobacteria</taxon>
        <taxon>Sphingomonadales</taxon>
        <taxon>Erythrobacteraceae</taxon>
        <taxon>Altererythrobacter</taxon>
    </lineage>
</organism>
<reference evidence="2" key="1">
    <citation type="submission" date="2017-04" db="EMBL/GenBank/DDBJ databases">
        <authorList>
            <person name="Varghese N."/>
            <person name="Submissions S."/>
        </authorList>
    </citation>
    <scope>NUCLEOTIDE SEQUENCE [LARGE SCALE GENOMIC DNA]</scope>
</reference>
<name>A0A1Y6F2K9_9SPHN</name>
<dbReference type="InterPro" id="IPR011990">
    <property type="entry name" value="TPR-like_helical_dom_sf"/>
</dbReference>